<proteinExistence type="predicted"/>
<name>A0A448ZLJ7_9STRA</name>
<evidence type="ECO:0000256" key="1">
    <source>
        <dbReference type="SAM" id="MobiDB-lite"/>
    </source>
</evidence>
<dbReference type="OrthoDB" id="49654at2759"/>
<keyword evidence="3" id="KW-1185">Reference proteome</keyword>
<organism evidence="2 3">
    <name type="scientific">Pseudo-nitzschia multistriata</name>
    <dbReference type="NCBI Taxonomy" id="183589"/>
    <lineage>
        <taxon>Eukaryota</taxon>
        <taxon>Sar</taxon>
        <taxon>Stramenopiles</taxon>
        <taxon>Ochrophyta</taxon>
        <taxon>Bacillariophyta</taxon>
        <taxon>Bacillariophyceae</taxon>
        <taxon>Bacillariophycidae</taxon>
        <taxon>Bacillariales</taxon>
        <taxon>Bacillariaceae</taxon>
        <taxon>Pseudo-nitzschia</taxon>
    </lineage>
</organism>
<evidence type="ECO:0000313" key="2">
    <source>
        <dbReference type="EMBL" id="VEU42898.1"/>
    </source>
</evidence>
<dbReference type="Proteomes" id="UP000291116">
    <property type="component" value="Unassembled WGS sequence"/>
</dbReference>
<evidence type="ECO:0000313" key="3">
    <source>
        <dbReference type="Proteomes" id="UP000291116"/>
    </source>
</evidence>
<accession>A0A448ZLJ7</accession>
<feature type="non-terminal residue" evidence="2">
    <location>
        <position position="1"/>
    </location>
</feature>
<dbReference type="EMBL" id="CAACVS010000491">
    <property type="protein sequence ID" value="VEU42898.1"/>
    <property type="molecule type" value="Genomic_DNA"/>
</dbReference>
<sequence>SDGTEGYIAVVFEVSCKPCDSVEEPPSSSIGHEHTRNSPLPPSELTKSVEPECFDSVLLVGRDTGNDPFCEYTSFPLIVEELDDIGSNEVRFSITNYWVSSSSEIELVYDRGDGLGRQYQSLNSLSRGTMYPFTLAAACDPTSKSATIEVHVCNNGVLHSSSRAMCGDGSVGSCSFTYKVPCSADILCDGSRRLNDRNSINIEQGFLTDEMKAAAEPCNDDDDAPYCLHDDYPCQGDEERMVYVCHYSSISGYQTFCVPEVDSDILRFNSNHHCGPCDGWNGVEQ</sequence>
<feature type="region of interest" description="Disordered" evidence="1">
    <location>
        <begin position="23"/>
        <end position="47"/>
    </location>
</feature>
<dbReference type="AlphaFoldDB" id="A0A448ZLJ7"/>
<gene>
    <name evidence="2" type="ORF">PSNMU_V1.4_AUG-EV-PASAV3_0098890</name>
</gene>
<protein>
    <submittedName>
        <fullName evidence="2">Uncharacterized protein</fullName>
    </submittedName>
</protein>
<reference evidence="2 3" key="1">
    <citation type="submission" date="2019-01" db="EMBL/GenBank/DDBJ databases">
        <authorList>
            <person name="Ferrante I. M."/>
        </authorList>
    </citation>
    <scope>NUCLEOTIDE SEQUENCE [LARGE SCALE GENOMIC DNA]</scope>
    <source>
        <strain evidence="2 3">B856</strain>
    </source>
</reference>